<dbReference type="HOGENOM" id="CLU_350755_0_0_1"/>
<evidence type="ECO:0000256" key="3">
    <source>
        <dbReference type="ARBA" id="ARBA00022741"/>
    </source>
</evidence>
<dbReference type="eggNOG" id="KOG0593">
    <property type="taxonomic scope" value="Eukaryota"/>
</dbReference>
<dbReference type="Proteomes" id="UP000000600">
    <property type="component" value="Unassembled WGS sequence"/>
</dbReference>
<feature type="compositionally biased region" description="Basic and acidic residues" evidence="7">
    <location>
        <begin position="339"/>
        <end position="352"/>
    </location>
</feature>
<keyword evidence="1" id="KW-0723">Serine/threonine-protein kinase</keyword>
<feature type="compositionally biased region" description="Polar residues" evidence="7">
    <location>
        <begin position="357"/>
        <end position="389"/>
    </location>
</feature>
<dbReference type="GO" id="GO:0005634">
    <property type="term" value="C:nucleus"/>
    <property type="evidence" value="ECO:0000318"/>
    <property type="project" value="GO_Central"/>
</dbReference>
<dbReference type="InParanoid" id="A0CSI4"/>
<dbReference type="OMA" id="FPNQQYN"/>
<dbReference type="EMBL" id="CT868163">
    <property type="protein sequence ID" value="CAK73751.1"/>
    <property type="molecule type" value="Genomic_DNA"/>
</dbReference>
<sequence>MREGDEVNIEQNTYILKELLGQGSYGKVLKGINKSTQQIIAIKIQDSINDDELKVLDMMRRKKHKNLINILNFERIDRKYYIVMEYCKESLYDRIIYRGTIQPDEVRFIMKEIGNGIKEIHDLGYAHRDLKPENILIFQINDNGKTQDLYKICDFGTIKQIDVLKTQKVGTAYYLAPEQVNGQDTLYSQTVDVWAFGALIYELLTGQPLFNGNLLFKLGRNEQEVYIKIKNSIQASIDQKINNCLQIERKYKTLLLNMLQIDIRKRYNINQVVSDLRGTSQVRDRDSDDKFGIKGKPDGRVFNNIQLPNPNFFGKNYAFKPPVVEQQQQKADLNYSRGRNSEQSEPTKKLDFRSPQVIKTSDNPTSIRPAINPSQQFKPQGSTQIASLSQDTKYSQAIHQTQNTTLNQNLAVSKLSNNQKIDSFLQNNGQKQSSFQSMEQQSKNSFQQKEQQQQQQQQQQQLRYQNQIPVQALQNQQKGYFLQTNNQKIDEQQQNQNTNQKKEDPQQNQVVKRPFVSTYIGNQLQNTNYRQQSIQTYDQKQQNNNTIEQQSGKLLNQPALSAFPNQQNNNFLQNNNQKQQNVSPYDQQQQSKPIFEQQQGTTQNSRASQLSQNIQNNGNFYQNNNQNQFSSPYDQQLQNKNNIIQKEETIEKVAVKNPAQQIQNSSQDNNQKKGNQQSGAMNFFPKPQNVNFTNVQNDLNQQQNNAQNKQPLNGNYFIQKDSNNPQQHQNRQSISQNQNNQPQKQIVNATPGSGFACNIRQSSQMQQTPGQQSQQIQSSFRNNPIQQNQQRIGQFSTQIQQRA</sequence>
<dbReference type="InterPro" id="IPR008271">
    <property type="entry name" value="Ser/Thr_kinase_AS"/>
</dbReference>
<keyword evidence="10" id="KW-1185">Reference proteome</keyword>
<evidence type="ECO:0000259" key="8">
    <source>
        <dbReference type="PROSITE" id="PS50011"/>
    </source>
</evidence>
<feature type="domain" description="Protein kinase" evidence="8">
    <location>
        <begin position="14"/>
        <end position="282"/>
    </location>
</feature>
<feature type="region of interest" description="Disordered" evidence="7">
    <location>
        <begin position="325"/>
        <end position="389"/>
    </location>
</feature>
<feature type="compositionally biased region" description="Polar residues" evidence="7">
    <location>
        <begin position="325"/>
        <end position="338"/>
    </location>
</feature>
<dbReference type="GeneID" id="5026933"/>
<organism evidence="9 10">
    <name type="scientific">Paramecium tetraurelia</name>
    <dbReference type="NCBI Taxonomy" id="5888"/>
    <lineage>
        <taxon>Eukaryota</taxon>
        <taxon>Sar</taxon>
        <taxon>Alveolata</taxon>
        <taxon>Ciliophora</taxon>
        <taxon>Intramacronucleata</taxon>
        <taxon>Oligohymenophorea</taxon>
        <taxon>Peniculida</taxon>
        <taxon>Parameciidae</taxon>
        <taxon>Paramecium</taxon>
    </lineage>
</organism>
<dbReference type="GO" id="GO:0005524">
    <property type="term" value="F:ATP binding"/>
    <property type="evidence" value="ECO:0007669"/>
    <property type="project" value="UniProtKB-UniRule"/>
</dbReference>
<feature type="binding site" evidence="6">
    <location>
        <position position="43"/>
    </location>
    <ligand>
        <name>ATP</name>
        <dbReference type="ChEBI" id="CHEBI:30616"/>
    </ligand>
</feature>
<evidence type="ECO:0000256" key="5">
    <source>
        <dbReference type="ARBA" id="ARBA00022840"/>
    </source>
</evidence>
<feature type="region of interest" description="Disordered" evidence="7">
    <location>
        <begin position="427"/>
        <end position="460"/>
    </location>
</feature>
<dbReference type="KEGG" id="ptm:GSPATT00010023001"/>
<dbReference type="InterPro" id="IPR000719">
    <property type="entry name" value="Prot_kinase_dom"/>
</dbReference>
<evidence type="ECO:0000256" key="6">
    <source>
        <dbReference type="PROSITE-ProRule" id="PRU10141"/>
    </source>
</evidence>
<dbReference type="PROSITE" id="PS00108">
    <property type="entry name" value="PROTEIN_KINASE_ST"/>
    <property type="match status" value="1"/>
</dbReference>
<feature type="compositionally biased region" description="Polar residues" evidence="7">
    <location>
        <begin position="427"/>
        <end position="438"/>
    </location>
</feature>
<dbReference type="PANTHER" id="PTHR24345:SF0">
    <property type="entry name" value="CELL CYCLE SERINE_THREONINE-PROTEIN KINASE CDC5_MSD2"/>
    <property type="match status" value="1"/>
</dbReference>
<dbReference type="FunFam" id="1.10.510.10:FF:001621">
    <property type="entry name" value="Uncharacterized protein"/>
    <property type="match status" value="1"/>
</dbReference>
<dbReference type="AlphaFoldDB" id="A0CSI4"/>
<reference evidence="9 10" key="1">
    <citation type="journal article" date="2006" name="Nature">
        <title>Global trends of whole-genome duplications revealed by the ciliate Paramecium tetraurelia.</title>
        <authorList>
            <consortium name="Genoscope"/>
            <person name="Aury J.-M."/>
            <person name="Jaillon O."/>
            <person name="Duret L."/>
            <person name="Noel B."/>
            <person name="Jubin C."/>
            <person name="Porcel B.M."/>
            <person name="Segurens B."/>
            <person name="Daubin V."/>
            <person name="Anthouard V."/>
            <person name="Aiach N."/>
            <person name="Arnaiz O."/>
            <person name="Billaut A."/>
            <person name="Beisson J."/>
            <person name="Blanc I."/>
            <person name="Bouhouche K."/>
            <person name="Camara F."/>
            <person name="Duharcourt S."/>
            <person name="Guigo R."/>
            <person name="Gogendeau D."/>
            <person name="Katinka M."/>
            <person name="Keller A.-M."/>
            <person name="Kissmehl R."/>
            <person name="Klotz C."/>
            <person name="Koll F."/>
            <person name="Le Moue A."/>
            <person name="Lepere C."/>
            <person name="Malinsky S."/>
            <person name="Nowacki M."/>
            <person name="Nowak J.K."/>
            <person name="Plattner H."/>
            <person name="Poulain J."/>
            <person name="Ruiz F."/>
            <person name="Serrano V."/>
            <person name="Zagulski M."/>
            <person name="Dessen P."/>
            <person name="Betermier M."/>
            <person name="Weissenbach J."/>
            <person name="Scarpelli C."/>
            <person name="Schachter V."/>
            <person name="Sperling L."/>
            <person name="Meyer E."/>
            <person name="Cohen J."/>
            <person name="Wincker P."/>
        </authorList>
    </citation>
    <scope>NUCLEOTIDE SEQUENCE [LARGE SCALE GENOMIC DNA]</scope>
    <source>
        <strain evidence="9 10">Stock d4-2</strain>
    </source>
</reference>
<dbReference type="OrthoDB" id="7869584at2759"/>
<protein>
    <recommendedName>
        <fullName evidence="8">Protein kinase domain-containing protein</fullName>
    </recommendedName>
</protein>
<dbReference type="InterPro" id="IPR011009">
    <property type="entry name" value="Kinase-like_dom_sf"/>
</dbReference>
<dbReference type="PROSITE" id="PS00107">
    <property type="entry name" value="PROTEIN_KINASE_ATP"/>
    <property type="match status" value="1"/>
</dbReference>
<feature type="compositionally biased region" description="Polar residues" evidence="7">
    <location>
        <begin position="582"/>
        <end position="609"/>
    </location>
</feature>
<dbReference type="RefSeq" id="XP_001441148.1">
    <property type="nucleotide sequence ID" value="XM_001441111.1"/>
</dbReference>
<dbReference type="PANTHER" id="PTHR24345">
    <property type="entry name" value="SERINE/THREONINE-PROTEIN KINASE PLK"/>
    <property type="match status" value="1"/>
</dbReference>
<name>A0CSI4_PARTE</name>
<gene>
    <name evidence="9" type="ORF">GSPATT00010023001</name>
</gene>
<evidence type="ECO:0000313" key="10">
    <source>
        <dbReference type="Proteomes" id="UP000000600"/>
    </source>
</evidence>
<dbReference type="GO" id="GO:0044773">
    <property type="term" value="P:mitotic DNA damage checkpoint signaling"/>
    <property type="evidence" value="ECO:0000318"/>
    <property type="project" value="GO_Central"/>
</dbReference>
<feature type="region of interest" description="Disordered" evidence="7">
    <location>
        <begin position="491"/>
        <end position="511"/>
    </location>
</feature>
<evidence type="ECO:0000256" key="1">
    <source>
        <dbReference type="ARBA" id="ARBA00022527"/>
    </source>
</evidence>
<feature type="region of interest" description="Disordered" evidence="7">
    <location>
        <begin position="705"/>
        <end position="757"/>
    </location>
</feature>
<accession>A0CSI4</accession>
<dbReference type="Gene3D" id="1.10.510.10">
    <property type="entry name" value="Transferase(Phosphotransferase) domain 1"/>
    <property type="match status" value="1"/>
</dbReference>
<proteinExistence type="predicted"/>
<feature type="region of interest" description="Disordered" evidence="7">
    <location>
        <begin position="660"/>
        <end position="692"/>
    </location>
</feature>
<dbReference type="SUPFAM" id="SSF56112">
    <property type="entry name" value="Protein kinase-like (PK-like)"/>
    <property type="match status" value="1"/>
</dbReference>
<dbReference type="PROSITE" id="PS50011">
    <property type="entry name" value="PROTEIN_KINASE_DOM"/>
    <property type="match status" value="1"/>
</dbReference>
<feature type="region of interest" description="Disordered" evidence="7">
    <location>
        <begin position="579"/>
        <end position="609"/>
    </location>
</feature>
<dbReference type="GO" id="GO:0005737">
    <property type="term" value="C:cytoplasm"/>
    <property type="evidence" value="ECO:0000318"/>
    <property type="project" value="GO_Central"/>
</dbReference>
<dbReference type="Pfam" id="PF00069">
    <property type="entry name" value="Pkinase"/>
    <property type="match status" value="1"/>
</dbReference>
<feature type="compositionally biased region" description="Low complexity" evidence="7">
    <location>
        <begin position="725"/>
        <end position="748"/>
    </location>
</feature>
<dbReference type="SMART" id="SM00220">
    <property type="entry name" value="S_TKc"/>
    <property type="match status" value="1"/>
</dbReference>
<evidence type="ECO:0000256" key="2">
    <source>
        <dbReference type="ARBA" id="ARBA00022679"/>
    </source>
</evidence>
<keyword evidence="4" id="KW-0418">Kinase</keyword>
<feature type="compositionally biased region" description="Low complexity" evidence="7">
    <location>
        <begin position="660"/>
        <end position="679"/>
    </location>
</feature>
<dbReference type="GO" id="GO:0004674">
    <property type="term" value="F:protein serine/threonine kinase activity"/>
    <property type="evidence" value="ECO:0000318"/>
    <property type="project" value="GO_Central"/>
</dbReference>
<keyword evidence="2" id="KW-0808">Transferase</keyword>
<feature type="compositionally biased region" description="Low complexity" evidence="7">
    <location>
        <begin position="439"/>
        <end position="460"/>
    </location>
</feature>
<evidence type="ECO:0000256" key="7">
    <source>
        <dbReference type="SAM" id="MobiDB-lite"/>
    </source>
</evidence>
<evidence type="ECO:0000256" key="4">
    <source>
        <dbReference type="ARBA" id="ARBA00022777"/>
    </source>
</evidence>
<evidence type="ECO:0000313" key="9">
    <source>
        <dbReference type="EMBL" id="CAK73751.1"/>
    </source>
</evidence>
<keyword evidence="5 6" id="KW-0067">ATP-binding</keyword>
<keyword evidence="3 6" id="KW-0547">Nucleotide-binding</keyword>
<dbReference type="InterPro" id="IPR017441">
    <property type="entry name" value="Protein_kinase_ATP_BS"/>
</dbReference>